<dbReference type="InterPro" id="IPR002734">
    <property type="entry name" value="RibDG_C"/>
</dbReference>
<dbReference type="PANTHER" id="PTHR38011">
    <property type="entry name" value="DIHYDROFOLATE REDUCTASE FAMILY PROTEIN (AFU_ORTHOLOGUE AFUA_8G06820)"/>
    <property type="match status" value="1"/>
</dbReference>
<dbReference type="InterPro" id="IPR024072">
    <property type="entry name" value="DHFR-like_dom_sf"/>
</dbReference>
<evidence type="ECO:0000259" key="1">
    <source>
        <dbReference type="Pfam" id="PF01872"/>
    </source>
</evidence>
<dbReference type="PANTHER" id="PTHR38011:SF11">
    <property type="entry name" value="2,5-DIAMINO-6-RIBOSYLAMINO-4(3H)-PYRIMIDINONE 5'-PHOSPHATE REDUCTASE"/>
    <property type="match status" value="1"/>
</dbReference>
<gene>
    <name evidence="2" type="ORF">GCM10020367_27230</name>
</gene>
<accession>A0ABP6SB88</accession>
<dbReference type="InterPro" id="IPR050765">
    <property type="entry name" value="Riboflavin_Biosynth_HTPR"/>
</dbReference>
<proteinExistence type="predicted"/>
<dbReference type="EMBL" id="BAAAYL010000001">
    <property type="protein sequence ID" value="GAA3372412.1"/>
    <property type="molecule type" value="Genomic_DNA"/>
</dbReference>
<feature type="domain" description="Bacterial bifunctional deaminase-reductase C-terminal" evidence="1">
    <location>
        <begin position="20"/>
        <end position="191"/>
    </location>
</feature>
<dbReference type="SUPFAM" id="SSF53597">
    <property type="entry name" value="Dihydrofolate reductase-like"/>
    <property type="match status" value="1"/>
</dbReference>
<dbReference type="Proteomes" id="UP001499990">
    <property type="component" value="Unassembled WGS sequence"/>
</dbReference>
<name>A0ABP6SB88_9ACTN</name>
<sequence length="202" mass="22322">MTVYTFGTSRTERRTDTMRKIVNATYMTLDGDIANMQDWHFDYFGEEAAKAAGAQLFGSDALIMGRRTYDGFSEAWSARAGADAFADRMNGIEKYVVSSTLQHPTWTNTSVISGDVVAQVRKLKEQPGGDILQYGFGPVTRLLLDNGLLDELRIWLHPVLSGKAEPSELLYRDGIRTGFTLTGTEVHSTGLIILSYAPKETA</sequence>
<comment type="caution">
    <text evidence="2">The sequence shown here is derived from an EMBL/GenBank/DDBJ whole genome shotgun (WGS) entry which is preliminary data.</text>
</comment>
<organism evidence="2 3">
    <name type="scientific">Streptomyces sannanensis</name>
    <dbReference type="NCBI Taxonomy" id="285536"/>
    <lineage>
        <taxon>Bacteria</taxon>
        <taxon>Bacillati</taxon>
        <taxon>Actinomycetota</taxon>
        <taxon>Actinomycetes</taxon>
        <taxon>Kitasatosporales</taxon>
        <taxon>Streptomycetaceae</taxon>
        <taxon>Streptomyces</taxon>
    </lineage>
</organism>
<protein>
    <submittedName>
        <fullName evidence="2">Dihydrofolate reductase family protein</fullName>
    </submittedName>
</protein>
<reference evidence="3" key="1">
    <citation type="journal article" date="2019" name="Int. J. Syst. Evol. Microbiol.">
        <title>The Global Catalogue of Microorganisms (GCM) 10K type strain sequencing project: providing services to taxonomists for standard genome sequencing and annotation.</title>
        <authorList>
            <consortium name="The Broad Institute Genomics Platform"/>
            <consortium name="The Broad Institute Genome Sequencing Center for Infectious Disease"/>
            <person name="Wu L."/>
            <person name="Ma J."/>
        </authorList>
    </citation>
    <scope>NUCLEOTIDE SEQUENCE [LARGE SCALE GENOMIC DNA]</scope>
    <source>
        <strain evidence="3">JCM 9651</strain>
    </source>
</reference>
<dbReference type="RefSeq" id="WP_345037068.1">
    <property type="nucleotide sequence ID" value="NZ_BAAAYL010000001.1"/>
</dbReference>
<evidence type="ECO:0000313" key="2">
    <source>
        <dbReference type="EMBL" id="GAA3372412.1"/>
    </source>
</evidence>
<evidence type="ECO:0000313" key="3">
    <source>
        <dbReference type="Proteomes" id="UP001499990"/>
    </source>
</evidence>
<dbReference type="Gene3D" id="3.40.430.10">
    <property type="entry name" value="Dihydrofolate Reductase, subunit A"/>
    <property type="match status" value="1"/>
</dbReference>
<dbReference type="Pfam" id="PF01872">
    <property type="entry name" value="RibD_C"/>
    <property type="match status" value="1"/>
</dbReference>
<keyword evidence="3" id="KW-1185">Reference proteome</keyword>